<dbReference type="EMBL" id="QRUP01000021">
    <property type="protein sequence ID" value="RGR70289.1"/>
    <property type="molecule type" value="Genomic_DNA"/>
</dbReference>
<keyword evidence="2 9" id="KW-0235">DNA replication</keyword>
<evidence type="ECO:0000256" key="5">
    <source>
        <dbReference type="ARBA" id="ARBA00022840"/>
    </source>
</evidence>
<dbReference type="GO" id="GO:0006302">
    <property type="term" value="P:double-strand break repair"/>
    <property type="evidence" value="ECO:0007669"/>
    <property type="project" value="TreeGrafter"/>
</dbReference>
<keyword evidence="3 9" id="KW-0547">Nucleotide-binding</keyword>
<dbReference type="GO" id="GO:0009432">
    <property type="term" value="P:SOS response"/>
    <property type="evidence" value="ECO:0007669"/>
    <property type="project" value="UniProtKB-UniRule"/>
</dbReference>
<gene>
    <name evidence="9" type="primary">recF</name>
    <name evidence="12" type="ORF">DWY25_14200</name>
</gene>
<dbReference type="GO" id="GO:0005737">
    <property type="term" value="C:cytoplasm"/>
    <property type="evidence" value="ECO:0007669"/>
    <property type="project" value="UniProtKB-SubCell"/>
</dbReference>
<evidence type="ECO:0000256" key="8">
    <source>
        <dbReference type="ARBA" id="ARBA00023236"/>
    </source>
</evidence>
<evidence type="ECO:0000256" key="9">
    <source>
        <dbReference type="HAMAP-Rule" id="MF_00365"/>
    </source>
</evidence>
<dbReference type="Proteomes" id="UP000284178">
    <property type="component" value="Unassembled WGS sequence"/>
</dbReference>
<evidence type="ECO:0000256" key="6">
    <source>
        <dbReference type="ARBA" id="ARBA00023125"/>
    </source>
</evidence>
<proteinExistence type="inferred from homology"/>
<protein>
    <recommendedName>
        <fullName evidence="9 10">DNA replication and repair protein RecF</fullName>
    </recommendedName>
</protein>
<keyword evidence="8 9" id="KW-0742">SOS response</keyword>
<dbReference type="PANTHER" id="PTHR32182">
    <property type="entry name" value="DNA REPLICATION AND REPAIR PROTEIN RECF"/>
    <property type="match status" value="1"/>
</dbReference>
<dbReference type="Gene3D" id="1.20.1050.90">
    <property type="entry name" value="RecF/RecN/SMC, N-terminal domain"/>
    <property type="match status" value="1"/>
</dbReference>
<evidence type="ECO:0000313" key="13">
    <source>
        <dbReference type="Proteomes" id="UP000284178"/>
    </source>
</evidence>
<keyword evidence="7 9" id="KW-0234">DNA repair</keyword>
<dbReference type="GO" id="GO:0000731">
    <property type="term" value="P:DNA synthesis involved in DNA repair"/>
    <property type="evidence" value="ECO:0007669"/>
    <property type="project" value="TreeGrafter"/>
</dbReference>
<dbReference type="AlphaFoldDB" id="A0A412FQ59"/>
<evidence type="ECO:0000259" key="11">
    <source>
        <dbReference type="Pfam" id="PF13175"/>
    </source>
</evidence>
<dbReference type="HAMAP" id="MF_00365">
    <property type="entry name" value="RecF"/>
    <property type="match status" value="1"/>
</dbReference>
<comment type="function">
    <text evidence="9 10">The RecF protein is involved in DNA metabolism; it is required for DNA replication and normal SOS inducibility. RecF binds preferentially to single-stranded, linear DNA. It also seems to bind ATP.</text>
</comment>
<organism evidence="12 13">
    <name type="scientific">Holdemania filiformis</name>
    <dbReference type="NCBI Taxonomy" id="61171"/>
    <lineage>
        <taxon>Bacteria</taxon>
        <taxon>Bacillati</taxon>
        <taxon>Bacillota</taxon>
        <taxon>Erysipelotrichia</taxon>
        <taxon>Erysipelotrichales</taxon>
        <taxon>Erysipelotrichaceae</taxon>
        <taxon>Holdemania</taxon>
    </lineage>
</organism>
<dbReference type="SUPFAM" id="SSF52540">
    <property type="entry name" value="P-loop containing nucleoside triphosphate hydrolases"/>
    <property type="match status" value="1"/>
</dbReference>
<dbReference type="GO" id="GO:0006260">
    <property type="term" value="P:DNA replication"/>
    <property type="evidence" value="ECO:0007669"/>
    <property type="project" value="UniProtKB-UniRule"/>
</dbReference>
<dbReference type="Pfam" id="PF13175">
    <property type="entry name" value="AAA_15"/>
    <property type="match status" value="1"/>
</dbReference>
<evidence type="ECO:0000256" key="1">
    <source>
        <dbReference type="ARBA" id="ARBA00022490"/>
    </source>
</evidence>
<dbReference type="PROSITE" id="PS00618">
    <property type="entry name" value="RECF_2"/>
    <property type="match status" value="1"/>
</dbReference>
<dbReference type="PANTHER" id="PTHR32182:SF0">
    <property type="entry name" value="DNA REPLICATION AND REPAIR PROTEIN RECF"/>
    <property type="match status" value="1"/>
</dbReference>
<dbReference type="GO" id="GO:0003697">
    <property type="term" value="F:single-stranded DNA binding"/>
    <property type="evidence" value="ECO:0007669"/>
    <property type="project" value="UniProtKB-UniRule"/>
</dbReference>
<dbReference type="InterPro" id="IPR042174">
    <property type="entry name" value="RecF_2"/>
</dbReference>
<accession>A0A412FQ59</accession>
<comment type="subcellular location">
    <subcellularLocation>
        <location evidence="9 10">Cytoplasm</location>
    </subcellularLocation>
</comment>
<keyword evidence="1 9" id="KW-0963">Cytoplasm</keyword>
<keyword evidence="6 9" id="KW-0238">DNA-binding</keyword>
<dbReference type="InterPro" id="IPR018078">
    <property type="entry name" value="DNA-binding_RecF_CS"/>
</dbReference>
<evidence type="ECO:0000256" key="2">
    <source>
        <dbReference type="ARBA" id="ARBA00022705"/>
    </source>
</evidence>
<comment type="caution">
    <text evidence="12">The sequence shown here is derived from an EMBL/GenBank/DDBJ whole genome shotgun (WGS) entry which is preliminary data.</text>
</comment>
<dbReference type="Gene3D" id="3.40.50.300">
    <property type="entry name" value="P-loop containing nucleotide triphosphate hydrolases"/>
    <property type="match status" value="1"/>
</dbReference>
<feature type="binding site" evidence="9">
    <location>
        <begin position="30"/>
        <end position="37"/>
    </location>
    <ligand>
        <name>ATP</name>
        <dbReference type="ChEBI" id="CHEBI:30616"/>
    </ligand>
</feature>
<dbReference type="InterPro" id="IPR027417">
    <property type="entry name" value="P-loop_NTPase"/>
</dbReference>
<sequence>MKINQIRLKNFRNYDSCQFIPDPHMNVIIGKNAQGKTNLLESIVLLSTTRSHRAVRDQDMIREGQDFCKAECRLNTEPEMVLSAVIHGKGKTLMIHQKPVSRSSEFIGKLNAVLFAPSDLELFEAPPKVRRRLMDVEIGKVSPRYMQALSAMMKLLKERNSLLKREHLDNAMLEVLDQQMIEQQLTIIAMRRQFIAKMNESLSRTYSALAQEEAQVNAAYHTITEQTEPDAMREEISRKLLENRERDRILKTTSSGVHRDDLSFQLNGRDVLSYASQGQRRMIVLAWKLSLIDFIAERLNELPVLLLDDVLSELDQQKRVNLFSLISPEIQTFITTTEIAELLPFLSRKPKIAEIDSGQIRPWKEDMN</sequence>
<evidence type="ECO:0000256" key="7">
    <source>
        <dbReference type="ARBA" id="ARBA00023204"/>
    </source>
</evidence>
<dbReference type="InterPro" id="IPR001238">
    <property type="entry name" value="DNA-binding_RecF"/>
</dbReference>
<evidence type="ECO:0000256" key="3">
    <source>
        <dbReference type="ARBA" id="ARBA00022741"/>
    </source>
</evidence>
<feature type="domain" description="Endonuclease GajA/Old nuclease/RecF-like AAA" evidence="11">
    <location>
        <begin position="1"/>
        <end position="59"/>
    </location>
</feature>
<dbReference type="GO" id="GO:0005524">
    <property type="term" value="F:ATP binding"/>
    <property type="evidence" value="ECO:0007669"/>
    <property type="project" value="UniProtKB-UniRule"/>
</dbReference>
<reference evidence="12 13" key="1">
    <citation type="submission" date="2018-08" db="EMBL/GenBank/DDBJ databases">
        <title>A genome reference for cultivated species of the human gut microbiota.</title>
        <authorList>
            <person name="Zou Y."/>
            <person name="Xue W."/>
            <person name="Luo G."/>
        </authorList>
    </citation>
    <scope>NUCLEOTIDE SEQUENCE [LARGE SCALE GENOMIC DNA]</scope>
    <source>
        <strain evidence="12 13">AF24-29</strain>
    </source>
</reference>
<evidence type="ECO:0000256" key="4">
    <source>
        <dbReference type="ARBA" id="ARBA00022763"/>
    </source>
</evidence>
<keyword evidence="4 9" id="KW-0227">DNA damage</keyword>
<evidence type="ECO:0000256" key="10">
    <source>
        <dbReference type="RuleBase" id="RU000578"/>
    </source>
</evidence>
<evidence type="ECO:0000313" key="12">
    <source>
        <dbReference type="EMBL" id="RGR70289.1"/>
    </source>
</evidence>
<keyword evidence="13" id="KW-1185">Reference proteome</keyword>
<dbReference type="NCBIfam" id="TIGR00611">
    <property type="entry name" value="recf"/>
    <property type="match status" value="1"/>
</dbReference>
<comment type="similarity">
    <text evidence="9 10">Belongs to the RecF family.</text>
</comment>
<dbReference type="RefSeq" id="WP_117895795.1">
    <property type="nucleotide sequence ID" value="NZ_CABJCV010000021.1"/>
</dbReference>
<name>A0A412FQ59_9FIRM</name>
<dbReference type="GeneID" id="83016550"/>
<dbReference type="InterPro" id="IPR041685">
    <property type="entry name" value="AAA_GajA/Old/RecF-like"/>
</dbReference>
<keyword evidence="5 9" id="KW-0067">ATP-binding</keyword>